<accession>A0A7C9UZT2</accession>
<sequence length="145" mass="16325">MAIPPPRNGAVIRYAYLWREEKERGLIEARKDRPAAVVLAHKDAATGRIVTFVLPITHSPPADLSVVVEIPADAKAHLGLDGERSWIVCDEINRFSWPGYDLRPIPGARPARWEYGMLPRGLYEQAKALFLDCRKRGRAKVADRD</sequence>
<reference evidence="1 2" key="1">
    <citation type="submission" date="2020-02" db="EMBL/GenBank/DDBJ databases">
        <authorList>
            <person name="Dziuba M."/>
            <person name="Kuznetsov B."/>
            <person name="Mardanov A."/>
            <person name="Ravin N."/>
            <person name="Grouzdev D."/>
        </authorList>
    </citation>
    <scope>NUCLEOTIDE SEQUENCE [LARGE SCALE GENOMIC DNA]</scope>
    <source>
        <strain evidence="1 2">SpK</strain>
    </source>
</reference>
<dbReference type="EMBL" id="JAAIYP010000038">
    <property type="protein sequence ID" value="NFV80955.1"/>
    <property type="molecule type" value="Genomic_DNA"/>
</dbReference>
<dbReference type="InterPro" id="IPR036649">
    <property type="entry name" value="Pyrophosphatase_sf"/>
</dbReference>
<dbReference type="RefSeq" id="WP_163680097.1">
    <property type="nucleotide sequence ID" value="NZ_JAAIYP010000038.1"/>
</dbReference>
<dbReference type="SUPFAM" id="SSF50324">
    <property type="entry name" value="Inorganic pyrophosphatase"/>
    <property type="match status" value="1"/>
</dbReference>
<organism evidence="1 2">
    <name type="scientific">Magnetospirillum aberrantis SpK</name>
    <dbReference type="NCBI Taxonomy" id="908842"/>
    <lineage>
        <taxon>Bacteria</taxon>
        <taxon>Pseudomonadati</taxon>
        <taxon>Pseudomonadota</taxon>
        <taxon>Alphaproteobacteria</taxon>
        <taxon>Rhodospirillales</taxon>
        <taxon>Rhodospirillaceae</taxon>
        <taxon>Magnetospirillum</taxon>
    </lineage>
</organism>
<dbReference type="GO" id="GO:0000287">
    <property type="term" value="F:magnesium ion binding"/>
    <property type="evidence" value="ECO:0007669"/>
    <property type="project" value="InterPro"/>
</dbReference>
<evidence type="ECO:0000313" key="2">
    <source>
        <dbReference type="Proteomes" id="UP000480684"/>
    </source>
</evidence>
<protein>
    <submittedName>
        <fullName evidence="1">Growth inhibitor PemK</fullName>
    </submittedName>
</protein>
<dbReference type="GO" id="GO:0004427">
    <property type="term" value="F:inorganic diphosphate phosphatase activity"/>
    <property type="evidence" value="ECO:0007669"/>
    <property type="project" value="InterPro"/>
</dbReference>
<gene>
    <name evidence="1" type="ORF">G4223_12625</name>
</gene>
<dbReference type="AlphaFoldDB" id="A0A7C9UZT2"/>
<name>A0A7C9UZT2_9PROT</name>
<evidence type="ECO:0000313" key="1">
    <source>
        <dbReference type="EMBL" id="NFV80955.1"/>
    </source>
</evidence>
<proteinExistence type="predicted"/>
<keyword evidence="2" id="KW-1185">Reference proteome</keyword>
<dbReference type="GO" id="GO:0005737">
    <property type="term" value="C:cytoplasm"/>
    <property type="evidence" value="ECO:0007669"/>
    <property type="project" value="InterPro"/>
</dbReference>
<comment type="caution">
    <text evidence="1">The sequence shown here is derived from an EMBL/GenBank/DDBJ whole genome shotgun (WGS) entry which is preliminary data.</text>
</comment>
<dbReference type="GO" id="GO:0006796">
    <property type="term" value="P:phosphate-containing compound metabolic process"/>
    <property type="evidence" value="ECO:0007669"/>
    <property type="project" value="InterPro"/>
</dbReference>
<dbReference type="Proteomes" id="UP000480684">
    <property type="component" value="Unassembled WGS sequence"/>
</dbReference>